<sequence length="263" mass="28235">MTSPTDQVLTGTTGEAPGPDTTGDRRSRHHRQGAPASELASHFGELARQLRRQDTPQQVLDRIVEAAVGLVPGAHQATISRARRRQQVTSVAATSEQAGGFDTVQTQVGQGPCLDALFEARTIRVEDLTEDARWPDLAHHAGEVQVRSALCFQLYVDGDNLGALNLLSPQGFAFDDESEDIGAVLASHAAVAVADAQDLANVRVALDSRDLIGQAKGILMAHHRLTADQAFAVLARFSQDTNRRLRDVAWDVAATGALDEPPR</sequence>
<evidence type="ECO:0000256" key="5">
    <source>
        <dbReference type="SAM" id="MobiDB-lite"/>
    </source>
</evidence>
<feature type="compositionally biased region" description="Polar residues" evidence="5">
    <location>
        <begin position="1"/>
        <end position="13"/>
    </location>
</feature>
<proteinExistence type="predicted"/>
<dbReference type="Pfam" id="PF03861">
    <property type="entry name" value="ANTAR"/>
    <property type="match status" value="1"/>
</dbReference>
<keyword evidence="8" id="KW-1185">Reference proteome</keyword>
<evidence type="ECO:0000256" key="1">
    <source>
        <dbReference type="ARBA" id="ARBA00022679"/>
    </source>
</evidence>
<evidence type="ECO:0000256" key="2">
    <source>
        <dbReference type="ARBA" id="ARBA00022777"/>
    </source>
</evidence>
<reference evidence="7 8" key="1">
    <citation type="submission" date="2024-07" db="EMBL/GenBank/DDBJ databases">
        <authorList>
            <person name="Thanompreechachai J."/>
            <person name="Duangmal K."/>
        </authorList>
    </citation>
    <scope>NUCLEOTIDE SEQUENCE [LARGE SCALE GENOMIC DNA]</scope>
    <source>
        <strain evidence="7 8">TBRC 1896</strain>
    </source>
</reference>
<dbReference type="SMART" id="SM00065">
    <property type="entry name" value="GAF"/>
    <property type="match status" value="1"/>
</dbReference>
<dbReference type="SUPFAM" id="SSF52172">
    <property type="entry name" value="CheY-like"/>
    <property type="match status" value="1"/>
</dbReference>
<dbReference type="Gene3D" id="1.10.10.10">
    <property type="entry name" value="Winged helix-like DNA-binding domain superfamily/Winged helix DNA-binding domain"/>
    <property type="match status" value="1"/>
</dbReference>
<dbReference type="Proteomes" id="UP001566476">
    <property type="component" value="Unassembled WGS sequence"/>
</dbReference>
<dbReference type="PIRSF" id="PIRSF036625">
    <property type="entry name" value="GAF_ANTAR"/>
    <property type="match status" value="1"/>
</dbReference>
<dbReference type="SUPFAM" id="SSF55781">
    <property type="entry name" value="GAF domain-like"/>
    <property type="match status" value="1"/>
</dbReference>
<dbReference type="InterPro" id="IPR029016">
    <property type="entry name" value="GAF-like_dom_sf"/>
</dbReference>
<evidence type="ECO:0000256" key="3">
    <source>
        <dbReference type="ARBA" id="ARBA00023015"/>
    </source>
</evidence>
<name>A0ABV4I094_9ACTN</name>
<evidence type="ECO:0000313" key="8">
    <source>
        <dbReference type="Proteomes" id="UP001566476"/>
    </source>
</evidence>
<dbReference type="EMBL" id="JBGGTQ010000003">
    <property type="protein sequence ID" value="MEZ0492096.1"/>
    <property type="molecule type" value="Genomic_DNA"/>
</dbReference>
<organism evidence="7 8">
    <name type="scientific">Kineococcus mangrovi</name>
    <dbReference type="NCBI Taxonomy" id="1660183"/>
    <lineage>
        <taxon>Bacteria</taxon>
        <taxon>Bacillati</taxon>
        <taxon>Actinomycetota</taxon>
        <taxon>Actinomycetes</taxon>
        <taxon>Kineosporiales</taxon>
        <taxon>Kineosporiaceae</taxon>
        <taxon>Kineococcus</taxon>
    </lineage>
</organism>
<dbReference type="InterPro" id="IPR003018">
    <property type="entry name" value="GAF"/>
</dbReference>
<dbReference type="RefSeq" id="WP_370718143.1">
    <property type="nucleotide sequence ID" value="NZ_JBGGTQ010000003.1"/>
</dbReference>
<keyword evidence="4" id="KW-0804">Transcription</keyword>
<dbReference type="InterPro" id="IPR011006">
    <property type="entry name" value="CheY-like_superfamily"/>
</dbReference>
<gene>
    <name evidence="7" type="ORF">AB2L28_07580</name>
</gene>
<keyword evidence="1" id="KW-0808">Transferase</keyword>
<dbReference type="InterPro" id="IPR012074">
    <property type="entry name" value="GAF_ANTAR"/>
</dbReference>
<dbReference type="Gene3D" id="3.30.450.40">
    <property type="match status" value="1"/>
</dbReference>
<feature type="region of interest" description="Disordered" evidence="5">
    <location>
        <begin position="1"/>
        <end position="38"/>
    </location>
</feature>
<protein>
    <submittedName>
        <fullName evidence="7">GAF and ANTAR domain-containing protein</fullName>
    </submittedName>
</protein>
<comment type="caution">
    <text evidence="7">The sequence shown here is derived from an EMBL/GenBank/DDBJ whole genome shotgun (WGS) entry which is preliminary data.</text>
</comment>
<evidence type="ECO:0000313" key="7">
    <source>
        <dbReference type="EMBL" id="MEZ0492096.1"/>
    </source>
</evidence>
<evidence type="ECO:0000256" key="4">
    <source>
        <dbReference type="ARBA" id="ARBA00023163"/>
    </source>
</evidence>
<keyword evidence="3" id="KW-0805">Transcription regulation</keyword>
<accession>A0ABV4I094</accession>
<dbReference type="Pfam" id="PF13185">
    <property type="entry name" value="GAF_2"/>
    <property type="match status" value="1"/>
</dbReference>
<evidence type="ECO:0000259" key="6">
    <source>
        <dbReference type="PROSITE" id="PS50921"/>
    </source>
</evidence>
<dbReference type="InterPro" id="IPR036388">
    <property type="entry name" value="WH-like_DNA-bd_sf"/>
</dbReference>
<dbReference type="PROSITE" id="PS50921">
    <property type="entry name" value="ANTAR"/>
    <property type="match status" value="1"/>
</dbReference>
<dbReference type="SMART" id="SM01012">
    <property type="entry name" value="ANTAR"/>
    <property type="match status" value="1"/>
</dbReference>
<feature type="domain" description="ANTAR" evidence="6">
    <location>
        <begin position="192"/>
        <end position="253"/>
    </location>
</feature>
<keyword evidence="2" id="KW-0418">Kinase</keyword>
<dbReference type="InterPro" id="IPR005561">
    <property type="entry name" value="ANTAR"/>
</dbReference>